<keyword evidence="2" id="KW-1185">Reference proteome</keyword>
<reference evidence="1 2" key="1">
    <citation type="submission" date="2023-07" db="EMBL/GenBank/DDBJ databases">
        <title>Genomic Encyclopedia of Type Strains, Phase IV (KMG-IV): sequencing the most valuable type-strain genomes for metagenomic binning, comparative biology and taxonomic classification.</title>
        <authorList>
            <person name="Goeker M."/>
        </authorList>
    </citation>
    <scope>NUCLEOTIDE SEQUENCE [LARGE SCALE GENOMIC DNA]</scope>
    <source>
        <strain evidence="1 2">DSM 19154</strain>
    </source>
</reference>
<gene>
    <name evidence="1" type="ORF">J2S05_003891</name>
</gene>
<proteinExistence type="predicted"/>
<accession>A0ABT9YNJ2</accession>
<dbReference type="EMBL" id="JAUSUA010000008">
    <property type="protein sequence ID" value="MDQ0209056.1"/>
    <property type="molecule type" value="Genomic_DNA"/>
</dbReference>
<evidence type="ECO:0000313" key="2">
    <source>
        <dbReference type="Proteomes" id="UP001225034"/>
    </source>
</evidence>
<name>A0ABT9YNJ2_9BACI</name>
<dbReference type="RefSeq" id="WP_306985621.1">
    <property type="nucleotide sequence ID" value="NZ_JAUSUA010000008.1"/>
</dbReference>
<protein>
    <submittedName>
        <fullName evidence="1">Uncharacterized protein</fullName>
    </submittedName>
</protein>
<organism evidence="1 2">
    <name type="scientific">Alkalicoccobacillus murimartini</name>
    <dbReference type="NCBI Taxonomy" id="171685"/>
    <lineage>
        <taxon>Bacteria</taxon>
        <taxon>Bacillati</taxon>
        <taxon>Bacillota</taxon>
        <taxon>Bacilli</taxon>
        <taxon>Bacillales</taxon>
        <taxon>Bacillaceae</taxon>
        <taxon>Alkalicoccobacillus</taxon>
    </lineage>
</organism>
<sequence length="69" mass="8508">MDLKELNNRYEEIIHSNRPEEIKTNQLSMLMTYMEGAFSIPMQRNEEWERKNKKIIALYRKISRSRQFE</sequence>
<dbReference type="Proteomes" id="UP001225034">
    <property type="component" value="Unassembled WGS sequence"/>
</dbReference>
<comment type="caution">
    <text evidence="1">The sequence shown here is derived from an EMBL/GenBank/DDBJ whole genome shotgun (WGS) entry which is preliminary data.</text>
</comment>
<evidence type="ECO:0000313" key="1">
    <source>
        <dbReference type="EMBL" id="MDQ0209056.1"/>
    </source>
</evidence>